<proteinExistence type="predicted"/>
<dbReference type="InterPro" id="IPR012480">
    <property type="entry name" value="Hepar_II_III_C"/>
</dbReference>
<comment type="subcellular location">
    <subcellularLocation>
        <location evidence="1">Periplasm</location>
    </subcellularLocation>
</comment>
<dbReference type="PANTHER" id="PTHR39210:SF1">
    <property type="entry name" value="HEPARIN-SULFATE LYASE"/>
    <property type="match status" value="1"/>
</dbReference>
<dbReference type="SUPFAM" id="SSF48230">
    <property type="entry name" value="Chondroitin AC/alginate lyase"/>
    <property type="match status" value="1"/>
</dbReference>
<dbReference type="STRING" id="42354.SAMN05216333_1474"/>
<keyword evidence="3" id="KW-0574">Periplasm</keyword>
<evidence type="ECO:0000259" key="5">
    <source>
        <dbReference type="Pfam" id="PF07940"/>
    </source>
</evidence>
<name>A0A1H8V770_9PROT</name>
<feature type="domain" description="Heparin-sulfate lyase N-terminal" evidence="6">
    <location>
        <begin position="121"/>
        <end position="347"/>
    </location>
</feature>
<dbReference type="InterPro" id="IPR008929">
    <property type="entry name" value="Chondroitin_lyas"/>
</dbReference>
<dbReference type="AlphaFoldDB" id="A0A1H8V770"/>
<accession>A0A1H8V770</accession>
<evidence type="ECO:0000256" key="3">
    <source>
        <dbReference type="ARBA" id="ARBA00022764"/>
    </source>
</evidence>
<protein>
    <submittedName>
        <fullName evidence="7">Heparinase II/III N-terminus</fullName>
    </submittedName>
</protein>
<keyword evidence="4" id="KW-0456">Lyase</keyword>
<dbReference type="InterPro" id="IPR031680">
    <property type="entry name" value="Hepar_II_III_N"/>
</dbReference>
<dbReference type="Pfam" id="PF16889">
    <property type="entry name" value="Hepar_II_III_N"/>
    <property type="match status" value="1"/>
</dbReference>
<dbReference type="Pfam" id="PF07940">
    <property type="entry name" value="Hepar_II_III_C"/>
    <property type="match status" value="1"/>
</dbReference>
<evidence type="ECO:0000256" key="1">
    <source>
        <dbReference type="ARBA" id="ARBA00004418"/>
    </source>
</evidence>
<dbReference type="EMBL" id="FODO01000047">
    <property type="protein sequence ID" value="SEP11191.1"/>
    <property type="molecule type" value="Genomic_DNA"/>
</dbReference>
<dbReference type="RefSeq" id="WP_218141006.1">
    <property type="nucleotide sequence ID" value="NZ_FODO01000047.1"/>
</dbReference>
<organism evidence="7 8">
    <name type="scientific">Nitrosomonas oligotropha</name>
    <dbReference type="NCBI Taxonomy" id="42354"/>
    <lineage>
        <taxon>Bacteria</taxon>
        <taxon>Pseudomonadati</taxon>
        <taxon>Pseudomonadota</taxon>
        <taxon>Betaproteobacteria</taxon>
        <taxon>Nitrosomonadales</taxon>
        <taxon>Nitrosomonadaceae</taxon>
        <taxon>Nitrosomonas</taxon>
    </lineage>
</organism>
<dbReference type="GO" id="GO:0042597">
    <property type="term" value="C:periplasmic space"/>
    <property type="evidence" value="ECO:0007669"/>
    <property type="project" value="UniProtKB-SubCell"/>
</dbReference>
<dbReference type="Proteomes" id="UP000198814">
    <property type="component" value="Unassembled WGS sequence"/>
</dbReference>
<evidence type="ECO:0000259" key="6">
    <source>
        <dbReference type="Pfam" id="PF16889"/>
    </source>
</evidence>
<sequence>MSNLAWKFNRLRTMGLPEIGYRIRQAVQTKAELFTVRPDHQSPSPDCSRVGNAWLNPLPRNMDSGLYRAAADRVLAGYYDVFTLHNVQLGFPPKWNRDPKTGTEAPLVFGKTLDYRDERLVGDIKYLWEPNRHLHLTTLAQAYHLSGDMRYAEGVQILLESWFDQCPYPFGVNWTSSLELAIRLVNWSFTWHLLGGEHSPLFISESGQQFKRRWLDSIYQHSHFIAGYLSRHSSANNHLFGELMGLLVAAITWPYWPESGRWQRQAYVELENEAIKQNAADGVNREQAVYYQHEVIDMMLICWIIGRANGIDFSQNFIARLERMLEFIASLMDVTGAVPMIGDADSALIVHWSKEHNWNVYRSQLATGAVLFNRPDFKVKAKYFDDKSCWLLGEDARHQFDLMASDENQSTLPREFRDGGYFILGSRLDTADEIRIVADAGPLGYLSIAAHGHADALSFTLSVAGHALLVDPGTYAFHTQKKWRDYFRGTSAHNTVRVDGVDQSESGGNFMWLRKANVQCENWESDQNRDCLIASHDGYARLPDPVIHRRKIEFLKNEGIIRVEDILECAKEHTIELNWHFAEMCEVRIESGTVQATVANVCMEMMMPDCDCQPELMRGEDEPPSGWVSRRFDEKVPAPTVTWRGKITGTTRRLTILRILAGYNT</sequence>
<dbReference type="Gene3D" id="2.70.98.70">
    <property type="match status" value="1"/>
</dbReference>
<evidence type="ECO:0000313" key="8">
    <source>
        <dbReference type="Proteomes" id="UP000198814"/>
    </source>
</evidence>
<keyword evidence="2" id="KW-0732">Signal</keyword>
<dbReference type="GO" id="GO:0016829">
    <property type="term" value="F:lyase activity"/>
    <property type="evidence" value="ECO:0007669"/>
    <property type="project" value="UniProtKB-KW"/>
</dbReference>
<evidence type="ECO:0000313" key="7">
    <source>
        <dbReference type="EMBL" id="SEP11191.1"/>
    </source>
</evidence>
<evidence type="ECO:0000256" key="2">
    <source>
        <dbReference type="ARBA" id="ARBA00022729"/>
    </source>
</evidence>
<gene>
    <name evidence="7" type="ORF">SAMN05216333_1474</name>
</gene>
<reference evidence="8" key="1">
    <citation type="submission" date="2016-10" db="EMBL/GenBank/DDBJ databases">
        <authorList>
            <person name="Varghese N."/>
            <person name="Submissions S."/>
        </authorList>
    </citation>
    <scope>NUCLEOTIDE SEQUENCE [LARGE SCALE GENOMIC DNA]</scope>
    <source>
        <strain evidence="8">Nm76</strain>
    </source>
</reference>
<dbReference type="PANTHER" id="PTHR39210">
    <property type="entry name" value="HEPARIN-SULFATE LYASE"/>
    <property type="match status" value="1"/>
</dbReference>
<keyword evidence="8" id="KW-1185">Reference proteome</keyword>
<evidence type="ECO:0000256" key="4">
    <source>
        <dbReference type="ARBA" id="ARBA00023239"/>
    </source>
</evidence>
<feature type="domain" description="Heparinase II/III-like C-terminal" evidence="5">
    <location>
        <begin position="411"/>
        <end position="649"/>
    </location>
</feature>
<dbReference type="Gene3D" id="1.50.10.100">
    <property type="entry name" value="Chondroitin AC/alginate lyase"/>
    <property type="match status" value="1"/>
</dbReference>